<dbReference type="SUPFAM" id="SSF46689">
    <property type="entry name" value="Homeodomain-like"/>
    <property type="match status" value="1"/>
</dbReference>
<organism evidence="5 6">
    <name type="scientific">Sphingobacterium tenebrionis</name>
    <dbReference type="NCBI Taxonomy" id="3111775"/>
    <lineage>
        <taxon>Bacteria</taxon>
        <taxon>Pseudomonadati</taxon>
        <taxon>Bacteroidota</taxon>
        <taxon>Sphingobacteriia</taxon>
        <taxon>Sphingobacteriales</taxon>
        <taxon>Sphingobacteriaceae</taxon>
        <taxon>Sphingobacterium</taxon>
    </lineage>
</organism>
<keyword evidence="3" id="KW-0804">Transcription</keyword>
<keyword evidence="2" id="KW-0238">DNA-binding</keyword>
<dbReference type="PANTHER" id="PTHR43280">
    <property type="entry name" value="ARAC-FAMILY TRANSCRIPTIONAL REGULATOR"/>
    <property type="match status" value="1"/>
</dbReference>
<accession>A0ABU8I265</accession>
<evidence type="ECO:0000256" key="3">
    <source>
        <dbReference type="ARBA" id="ARBA00023163"/>
    </source>
</evidence>
<dbReference type="PRINTS" id="PR00032">
    <property type="entry name" value="HTHARAC"/>
</dbReference>
<evidence type="ECO:0000256" key="1">
    <source>
        <dbReference type="ARBA" id="ARBA00023015"/>
    </source>
</evidence>
<keyword evidence="6" id="KW-1185">Reference proteome</keyword>
<evidence type="ECO:0000256" key="2">
    <source>
        <dbReference type="ARBA" id="ARBA00023125"/>
    </source>
</evidence>
<dbReference type="Gene3D" id="1.10.10.60">
    <property type="entry name" value="Homeodomain-like"/>
    <property type="match status" value="1"/>
</dbReference>
<name>A0ABU8I265_9SPHI</name>
<dbReference type="PANTHER" id="PTHR43280:SF32">
    <property type="entry name" value="TRANSCRIPTIONAL REGULATORY PROTEIN"/>
    <property type="match status" value="1"/>
</dbReference>
<dbReference type="RefSeq" id="WP_336557224.1">
    <property type="nucleotide sequence ID" value="NZ_JAYLLN010000003.1"/>
</dbReference>
<reference evidence="5 6" key="1">
    <citation type="submission" date="2024-01" db="EMBL/GenBank/DDBJ databases">
        <title>Sphingobacterium tenebrionis sp. nov., a novel endophyte isolated from tenebrio molitor intestines.</title>
        <authorList>
            <person name="Zhang C."/>
        </authorList>
    </citation>
    <scope>NUCLEOTIDE SEQUENCE [LARGE SCALE GENOMIC DNA]</scope>
    <source>
        <strain evidence="5 6">PU5-4</strain>
    </source>
</reference>
<evidence type="ECO:0000313" key="5">
    <source>
        <dbReference type="EMBL" id="MEI5983800.1"/>
    </source>
</evidence>
<keyword evidence="1" id="KW-0805">Transcription regulation</keyword>
<dbReference type="InterPro" id="IPR020449">
    <property type="entry name" value="Tscrpt_reg_AraC-type_HTH"/>
</dbReference>
<evidence type="ECO:0000313" key="6">
    <source>
        <dbReference type="Proteomes" id="UP001363035"/>
    </source>
</evidence>
<dbReference type="InterPro" id="IPR018060">
    <property type="entry name" value="HTH_AraC"/>
</dbReference>
<comment type="caution">
    <text evidence="5">The sequence shown here is derived from an EMBL/GenBank/DDBJ whole genome shotgun (WGS) entry which is preliminary data.</text>
</comment>
<dbReference type="Pfam" id="PF12833">
    <property type="entry name" value="HTH_18"/>
    <property type="match status" value="1"/>
</dbReference>
<proteinExistence type="predicted"/>
<feature type="domain" description="HTH araC/xylS-type" evidence="4">
    <location>
        <begin position="168"/>
        <end position="266"/>
    </location>
</feature>
<evidence type="ECO:0000259" key="4">
    <source>
        <dbReference type="PROSITE" id="PS01124"/>
    </source>
</evidence>
<dbReference type="EMBL" id="JAYLLN010000003">
    <property type="protein sequence ID" value="MEI5983800.1"/>
    <property type="molecule type" value="Genomic_DNA"/>
</dbReference>
<protein>
    <submittedName>
        <fullName evidence="5">Helix-turn-helix domain-containing protein</fullName>
    </submittedName>
</protein>
<sequence length="271" mass="31072">MNRKILCFLINGKELLERKDSLPELLSSFEILEVSKIIETAAGHFVLDSRIFVPPTLEIAKICPISEYFFFDTVLFYDNHIAEIFKNRKSDFHQFRISKKEAAHLKVINDMIKTYQNDDEEESKELLISNLLKNNVLHLKKVFEKSKDLGRNGPVSDNVPITYLNTAEAFKGLVALNAVKEKGVTFYAESLNITNRTLSNITRKVMDRSPKEIIDSYLIELGQKMLEDTGLSIKEVSYSLGFRSANGFSMYFKKLYGKSPTEYREFLGQGL</sequence>
<gene>
    <name evidence="5" type="ORF">VJ786_02670</name>
</gene>
<dbReference type="InterPro" id="IPR009057">
    <property type="entry name" value="Homeodomain-like_sf"/>
</dbReference>
<dbReference type="Proteomes" id="UP001363035">
    <property type="component" value="Unassembled WGS sequence"/>
</dbReference>
<dbReference type="PROSITE" id="PS01124">
    <property type="entry name" value="HTH_ARAC_FAMILY_2"/>
    <property type="match status" value="1"/>
</dbReference>
<dbReference type="SMART" id="SM00342">
    <property type="entry name" value="HTH_ARAC"/>
    <property type="match status" value="1"/>
</dbReference>